<keyword evidence="4" id="KW-1185">Reference proteome</keyword>
<feature type="transmembrane region" description="Helical" evidence="1">
    <location>
        <begin position="204"/>
        <end position="225"/>
    </location>
</feature>
<dbReference type="PANTHER" id="PTHR22911:SF79">
    <property type="entry name" value="MOBA-LIKE NTP TRANSFERASE DOMAIN-CONTAINING PROTEIN"/>
    <property type="match status" value="1"/>
</dbReference>
<feature type="transmembrane region" description="Helical" evidence="1">
    <location>
        <begin position="116"/>
        <end position="135"/>
    </location>
</feature>
<evidence type="ECO:0000313" key="3">
    <source>
        <dbReference type="EMBL" id="TDE17397.1"/>
    </source>
</evidence>
<sequence length="294" mass="32818">MKKAFIQLHIAILLAGFTGVFGKLITLNEGLLVWYRMLISGILLLLILFFSKRLKAVSTRDLKRIGFAGFLLGLHWIFFYGSIKYSNISVGVVCFSLSGFFTSILAPLINKKKFAVSELLLSGLTLLGIGLIFSFDTRYRTGIILGVVSSLLVALYTIANERLARDYASETVTLYQMIGGSLALGLLMPVYLHFFPVRSIIPSLPDLVCLILLSLFCTILLYMLLTQALNKISAFTVNLSFNLEPVYTIALAILIFKENRELTIAFYIGLSLIVLSVILQMMKVYWQNKKLSAV</sequence>
<dbReference type="OrthoDB" id="9150437at2"/>
<reference evidence="3 4" key="1">
    <citation type="submission" date="2019-03" db="EMBL/GenBank/DDBJ databases">
        <title>Dyadobacter AR-3-6 sp. nov., isolated from arctic soil.</title>
        <authorList>
            <person name="Chaudhary D.K."/>
        </authorList>
    </citation>
    <scope>NUCLEOTIDE SEQUENCE [LARGE SCALE GENOMIC DNA]</scope>
    <source>
        <strain evidence="3 4">AR-3-6</strain>
    </source>
</reference>
<feature type="transmembrane region" description="Helical" evidence="1">
    <location>
        <begin position="262"/>
        <end position="282"/>
    </location>
</feature>
<dbReference type="EMBL" id="SMFL01000002">
    <property type="protein sequence ID" value="TDE17397.1"/>
    <property type="molecule type" value="Genomic_DNA"/>
</dbReference>
<protein>
    <submittedName>
        <fullName evidence="3">DMT family transporter</fullName>
    </submittedName>
</protein>
<dbReference type="RefSeq" id="WP_131957263.1">
    <property type="nucleotide sequence ID" value="NZ_SMFL01000002.1"/>
</dbReference>
<feature type="domain" description="EamA" evidence="2">
    <location>
        <begin position="7"/>
        <end position="133"/>
    </location>
</feature>
<keyword evidence="1" id="KW-1133">Transmembrane helix</keyword>
<dbReference type="InterPro" id="IPR037185">
    <property type="entry name" value="EmrE-like"/>
</dbReference>
<feature type="transmembrane region" description="Helical" evidence="1">
    <location>
        <begin position="88"/>
        <end position="109"/>
    </location>
</feature>
<evidence type="ECO:0000256" key="1">
    <source>
        <dbReference type="SAM" id="Phobius"/>
    </source>
</evidence>
<feature type="transmembrane region" description="Helical" evidence="1">
    <location>
        <begin position="237"/>
        <end position="256"/>
    </location>
</feature>
<proteinExistence type="predicted"/>
<dbReference type="InterPro" id="IPR000620">
    <property type="entry name" value="EamA_dom"/>
</dbReference>
<gene>
    <name evidence="3" type="ORF">E0F88_05760</name>
</gene>
<dbReference type="Proteomes" id="UP000294850">
    <property type="component" value="Unassembled WGS sequence"/>
</dbReference>
<feature type="domain" description="EamA" evidence="2">
    <location>
        <begin position="141"/>
        <end position="279"/>
    </location>
</feature>
<dbReference type="GO" id="GO:0016020">
    <property type="term" value="C:membrane"/>
    <property type="evidence" value="ECO:0007669"/>
    <property type="project" value="InterPro"/>
</dbReference>
<dbReference type="SUPFAM" id="SSF103481">
    <property type="entry name" value="Multidrug resistance efflux transporter EmrE"/>
    <property type="match status" value="2"/>
</dbReference>
<keyword evidence="1" id="KW-0472">Membrane</keyword>
<feature type="transmembrane region" description="Helical" evidence="1">
    <location>
        <begin position="171"/>
        <end position="192"/>
    </location>
</feature>
<accession>A0A4R5DUE4</accession>
<dbReference type="AlphaFoldDB" id="A0A4R5DUE4"/>
<feature type="transmembrane region" description="Helical" evidence="1">
    <location>
        <begin position="62"/>
        <end position="82"/>
    </location>
</feature>
<organism evidence="3 4">
    <name type="scientific">Dyadobacter psychrotolerans</name>
    <dbReference type="NCBI Taxonomy" id="2541721"/>
    <lineage>
        <taxon>Bacteria</taxon>
        <taxon>Pseudomonadati</taxon>
        <taxon>Bacteroidota</taxon>
        <taxon>Cytophagia</taxon>
        <taxon>Cytophagales</taxon>
        <taxon>Spirosomataceae</taxon>
        <taxon>Dyadobacter</taxon>
    </lineage>
</organism>
<feature type="transmembrane region" description="Helical" evidence="1">
    <location>
        <begin position="32"/>
        <end position="50"/>
    </location>
</feature>
<name>A0A4R5DUE4_9BACT</name>
<dbReference type="Pfam" id="PF00892">
    <property type="entry name" value="EamA"/>
    <property type="match status" value="2"/>
</dbReference>
<keyword evidence="1" id="KW-0812">Transmembrane</keyword>
<comment type="caution">
    <text evidence="3">The sequence shown here is derived from an EMBL/GenBank/DDBJ whole genome shotgun (WGS) entry which is preliminary data.</text>
</comment>
<dbReference type="PANTHER" id="PTHR22911">
    <property type="entry name" value="ACYL-MALONYL CONDENSING ENZYME-RELATED"/>
    <property type="match status" value="1"/>
</dbReference>
<evidence type="ECO:0000313" key="4">
    <source>
        <dbReference type="Proteomes" id="UP000294850"/>
    </source>
</evidence>
<feature type="transmembrane region" description="Helical" evidence="1">
    <location>
        <begin position="141"/>
        <end position="159"/>
    </location>
</feature>
<evidence type="ECO:0000259" key="2">
    <source>
        <dbReference type="Pfam" id="PF00892"/>
    </source>
</evidence>